<accession>A0A2S1SER2</accession>
<evidence type="ECO:0000313" key="2">
    <source>
        <dbReference type="EMBL" id="AWI24903.1"/>
    </source>
</evidence>
<dbReference type="RefSeq" id="WP_108902699.1">
    <property type="nucleotide sequence ID" value="NZ_CP029187.1"/>
</dbReference>
<proteinExistence type="predicted"/>
<feature type="chain" id="PRO_5015676208" description="DNA-binding protein" evidence="1">
    <location>
        <begin position="19"/>
        <end position="118"/>
    </location>
</feature>
<reference evidence="2 3" key="1">
    <citation type="submission" date="2018-05" db="EMBL/GenBank/DDBJ databases">
        <title>Genome sequencing of Flavobacterium sp. HYN0049.</title>
        <authorList>
            <person name="Yi H."/>
            <person name="Baek C."/>
        </authorList>
    </citation>
    <scope>NUCLEOTIDE SEQUENCE [LARGE SCALE GENOMIC DNA]</scope>
    <source>
        <strain evidence="2 3">HYN0049</strain>
    </source>
</reference>
<dbReference type="OrthoDB" id="1359083at2"/>
<protein>
    <recommendedName>
        <fullName evidence="4">DNA-binding protein</fullName>
    </recommendedName>
</protein>
<evidence type="ECO:0000313" key="3">
    <source>
        <dbReference type="Proteomes" id="UP000244937"/>
    </source>
</evidence>
<dbReference type="KEGG" id="fpal:HYN49_02780"/>
<dbReference type="EMBL" id="CP029187">
    <property type="protein sequence ID" value="AWI24903.1"/>
    <property type="molecule type" value="Genomic_DNA"/>
</dbReference>
<organism evidence="2 3">
    <name type="scientific">Flavobacterium pallidum</name>
    <dbReference type="NCBI Taxonomy" id="2172098"/>
    <lineage>
        <taxon>Bacteria</taxon>
        <taxon>Pseudomonadati</taxon>
        <taxon>Bacteroidota</taxon>
        <taxon>Flavobacteriia</taxon>
        <taxon>Flavobacteriales</taxon>
        <taxon>Flavobacteriaceae</taxon>
        <taxon>Flavobacterium</taxon>
    </lineage>
</organism>
<keyword evidence="3" id="KW-1185">Reference proteome</keyword>
<feature type="signal peptide" evidence="1">
    <location>
        <begin position="1"/>
        <end position="18"/>
    </location>
</feature>
<name>A0A2S1SER2_9FLAO</name>
<dbReference type="Proteomes" id="UP000244937">
    <property type="component" value="Chromosome"/>
</dbReference>
<evidence type="ECO:0000256" key="1">
    <source>
        <dbReference type="SAM" id="SignalP"/>
    </source>
</evidence>
<evidence type="ECO:0008006" key="4">
    <source>
        <dbReference type="Google" id="ProtNLM"/>
    </source>
</evidence>
<sequence>MKQMFALLLLFAAIKGFSQDTIPTTRVKDFVGKEVWVKGKVAAVKDATPENRVVYINVDKAFPDNVFTVVLNVKYAQRMKVDLATAKGKKILVKGTIIIDKNGGPVPQIFNPTQIQIK</sequence>
<dbReference type="AlphaFoldDB" id="A0A2S1SER2"/>
<keyword evidence="1" id="KW-0732">Signal</keyword>
<gene>
    <name evidence="2" type="ORF">HYN49_02780</name>
</gene>